<dbReference type="InterPro" id="IPR036217">
    <property type="entry name" value="MethylDNA_cys_MeTrfase_DNAb"/>
</dbReference>
<comment type="subcellular location">
    <subcellularLocation>
        <location evidence="9">Cytoplasm</location>
    </subcellularLocation>
</comment>
<evidence type="ECO:0000256" key="4">
    <source>
        <dbReference type="ARBA" id="ARBA00022603"/>
    </source>
</evidence>
<dbReference type="Gene3D" id="1.10.10.10">
    <property type="entry name" value="Winged helix-like DNA-binding domain superfamily/Winged helix DNA-binding domain"/>
    <property type="match status" value="1"/>
</dbReference>
<comment type="function">
    <text evidence="9">Involved in the cellular defense against the biological effects of O6-methylguanine (O6-MeG) and O4-methylthymine (O4-MeT) in DNA. Repairs the methylated nucleobase in DNA by stoichiometrically transferring the methyl group to a cysteine residue in the enzyme. This is a suicide reaction: the enzyme is irreversibly inactivated.</text>
</comment>
<keyword evidence="6 9" id="KW-0227">DNA damage</keyword>
<dbReference type="AlphaFoldDB" id="A0A832LN72"/>
<dbReference type="InterPro" id="IPR036631">
    <property type="entry name" value="MGMT_N_sf"/>
</dbReference>
<dbReference type="InterPro" id="IPR036388">
    <property type="entry name" value="WH-like_DNA-bd_sf"/>
</dbReference>
<evidence type="ECO:0000259" key="10">
    <source>
        <dbReference type="Pfam" id="PF01035"/>
    </source>
</evidence>
<comment type="miscellaneous">
    <text evidence="9">This enzyme catalyzes only one turnover and therefore is not strictly catalytic. According to one definition, an enzyme is a biocatalyst that acts repeatedly and over many reaction cycles.</text>
</comment>
<dbReference type="PANTHER" id="PTHR10815">
    <property type="entry name" value="METHYLATED-DNA--PROTEIN-CYSTEINE METHYLTRANSFERASE"/>
    <property type="match status" value="1"/>
</dbReference>
<evidence type="ECO:0000256" key="2">
    <source>
        <dbReference type="ARBA" id="ARBA00008711"/>
    </source>
</evidence>
<dbReference type="SUPFAM" id="SSF46767">
    <property type="entry name" value="Methylated DNA-protein cysteine methyltransferase, C-terminal domain"/>
    <property type="match status" value="1"/>
</dbReference>
<evidence type="ECO:0000313" key="11">
    <source>
        <dbReference type="EMBL" id="HGT49282.1"/>
    </source>
</evidence>
<accession>A0A832LN72</accession>
<dbReference type="GO" id="GO:0005737">
    <property type="term" value="C:cytoplasm"/>
    <property type="evidence" value="ECO:0007669"/>
    <property type="project" value="UniProtKB-SubCell"/>
</dbReference>
<dbReference type="InterPro" id="IPR023546">
    <property type="entry name" value="MGMT"/>
</dbReference>
<evidence type="ECO:0000256" key="9">
    <source>
        <dbReference type="HAMAP-Rule" id="MF_00772"/>
    </source>
</evidence>
<dbReference type="InterPro" id="IPR001497">
    <property type="entry name" value="MethylDNA_cys_MeTrfase_AS"/>
</dbReference>
<keyword evidence="3 9" id="KW-0963">Cytoplasm</keyword>
<dbReference type="GO" id="GO:0032259">
    <property type="term" value="P:methylation"/>
    <property type="evidence" value="ECO:0007669"/>
    <property type="project" value="UniProtKB-KW"/>
</dbReference>
<evidence type="ECO:0000256" key="6">
    <source>
        <dbReference type="ARBA" id="ARBA00022763"/>
    </source>
</evidence>
<evidence type="ECO:0000256" key="1">
    <source>
        <dbReference type="ARBA" id="ARBA00001286"/>
    </source>
</evidence>
<dbReference type="PANTHER" id="PTHR10815:SF13">
    <property type="entry name" value="METHYLATED-DNA--PROTEIN-CYSTEINE METHYLTRANSFERASE"/>
    <property type="match status" value="1"/>
</dbReference>
<sequence length="164" mass="18463">MHRLYYTEDYLAGIHFIAISDGKALKKVLLNSALPSDLQTYISHQTDSVLSETFKQLKEYFFDGRKDFSLPLNPDGTAFQKFVWAELLSIPYGRTISYKQLAERIGDKNLIRAVGRANALNPIPIIIPCHRVVGTNGSLVGYSGGIEKKRFLLELEGALQKKFI</sequence>
<dbReference type="EMBL" id="DSVI01000027">
    <property type="protein sequence ID" value="HGT49282.1"/>
    <property type="molecule type" value="Genomic_DNA"/>
</dbReference>
<dbReference type="CDD" id="cd06445">
    <property type="entry name" value="ATase"/>
    <property type="match status" value="1"/>
</dbReference>
<keyword evidence="7 9" id="KW-0234">DNA repair</keyword>
<dbReference type="GO" id="GO:0006307">
    <property type="term" value="P:DNA alkylation repair"/>
    <property type="evidence" value="ECO:0007669"/>
    <property type="project" value="UniProtKB-UniRule"/>
</dbReference>
<comment type="similarity">
    <text evidence="2 9">Belongs to the MGMT family.</text>
</comment>
<proteinExistence type="inferred from homology"/>
<feature type="active site" description="Nucleophile; methyl group acceptor" evidence="9">
    <location>
        <position position="129"/>
    </location>
</feature>
<evidence type="ECO:0000256" key="8">
    <source>
        <dbReference type="ARBA" id="ARBA00049348"/>
    </source>
</evidence>
<evidence type="ECO:0000256" key="3">
    <source>
        <dbReference type="ARBA" id="ARBA00022490"/>
    </source>
</evidence>
<dbReference type="FunFam" id="1.10.10.10:FF:000214">
    <property type="entry name" value="Methylated-DNA--protein-cysteine methyltransferase"/>
    <property type="match status" value="1"/>
</dbReference>
<dbReference type="SUPFAM" id="SSF53155">
    <property type="entry name" value="Methylated DNA-protein cysteine methyltransferase domain"/>
    <property type="match status" value="1"/>
</dbReference>
<reference evidence="11" key="1">
    <citation type="journal article" date="2020" name="mSystems">
        <title>Genome- and Community-Level Interaction Insights into Carbon Utilization and Element Cycling Functions of Hydrothermarchaeota in Hydrothermal Sediment.</title>
        <authorList>
            <person name="Zhou Z."/>
            <person name="Liu Y."/>
            <person name="Xu W."/>
            <person name="Pan J."/>
            <person name="Luo Z.H."/>
            <person name="Li M."/>
        </authorList>
    </citation>
    <scope>NUCLEOTIDE SEQUENCE [LARGE SCALE GENOMIC DNA]</scope>
    <source>
        <strain evidence="11">SpSt-500</strain>
    </source>
</reference>
<keyword evidence="4 9" id="KW-0489">Methyltransferase</keyword>
<dbReference type="NCBIfam" id="TIGR00589">
    <property type="entry name" value="ogt"/>
    <property type="match status" value="1"/>
</dbReference>
<dbReference type="InterPro" id="IPR014048">
    <property type="entry name" value="MethylDNA_cys_MeTrfase_DNA-bd"/>
</dbReference>
<dbReference type="HAMAP" id="MF_00772">
    <property type="entry name" value="OGT"/>
    <property type="match status" value="1"/>
</dbReference>
<dbReference type="PROSITE" id="PS00374">
    <property type="entry name" value="MGMT"/>
    <property type="match status" value="1"/>
</dbReference>
<keyword evidence="5 9" id="KW-0808">Transferase</keyword>
<dbReference type="Gene3D" id="3.30.160.70">
    <property type="entry name" value="Methylated DNA-protein cysteine methyltransferase domain"/>
    <property type="match status" value="1"/>
</dbReference>
<name>A0A832LN72_9BACT</name>
<evidence type="ECO:0000256" key="7">
    <source>
        <dbReference type="ARBA" id="ARBA00023204"/>
    </source>
</evidence>
<comment type="catalytic activity">
    <reaction evidence="1 9">
        <text>a 4-O-methyl-thymidine in DNA + L-cysteinyl-[protein] = a thymidine in DNA + S-methyl-L-cysteinyl-[protein]</text>
        <dbReference type="Rhea" id="RHEA:53428"/>
        <dbReference type="Rhea" id="RHEA-COMP:10131"/>
        <dbReference type="Rhea" id="RHEA-COMP:10132"/>
        <dbReference type="Rhea" id="RHEA-COMP:13555"/>
        <dbReference type="Rhea" id="RHEA-COMP:13556"/>
        <dbReference type="ChEBI" id="CHEBI:29950"/>
        <dbReference type="ChEBI" id="CHEBI:82612"/>
        <dbReference type="ChEBI" id="CHEBI:137386"/>
        <dbReference type="ChEBI" id="CHEBI:137387"/>
        <dbReference type="EC" id="2.1.1.63"/>
    </reaction>
</comment>
<dbReference type="EC" id="2.1.1.63" evidence="9"/>
<protein>
    <recommendedName>
        <fullName evidence="9">Methylated-DNA--protein-cysteine methyltransferase</fullName>
        <ecNumber evidence="9">2.1.1.63</ecNumber>
    </recommendedName>
    <alternativeName>
        <fullName evidence="9">6-O-methylguanine-DNA methyltransferase</fullName>
        <shortName evidence="9">MGMT</shortName>
    </alternativeName>
    <alternativeName>
        <fullName evidence="9">O-6-methylguanine-DNA-alkyltransferase</fullName>
    </alternativeName>
</protein>
<comment type="caution">
    <text evidence="11">The sequence shown here is derived from an EMBL/GenBank/DDBJ whole genome shotgun (WGS) entry which is preliminary data.</text>
</comment>
<evidence type="ECO:0000256" key="5">
    <source>
        <dbReference type="ARBA" id="ARBA00022679"/>
    </source>
</evidence>
<gene>
    <name evidence="11" type="ORF">ENS56_14685</name>
</gene>
<dbReference type="Pfam" id="PF01035">
    <property type="entry name" value="DNA_binding_1"/>
    <property type="match status" value="1"/>
</dbReference>
<dbReference type="GO" id="GO:0003908">
    <property type="term" value="F:methylated-DNA-[protein]-cysteine S-methyltransferase activity"/>
    <property type="evidence" value="ECO:0007669"/>
    <property type="project" value="UniProtKB-UniRule"/>
</dbReference>
<feature type="domain" description="Methylated-DNA-[protein]-cysteine S-methyltransferase DNA binding" evidence="10">
    <location>
        <begin position="78"/>
        <end position="158"/>
    </location>
</feature>
<organism evidence="11">
    <name type="scientific">Ignavibacterium album</name>
    <dbReference type="NCBI Taxonomy" id="591197"/>
    <lineage>
        <taxon>Bacteria</taxon>
        <taxon>Pseudomonadati</taxon>
        <taxon>Ignavibacteriota</taxon>
        <taxon>Ignavibacteria</taxon>
        <taxon>Ignavibacteriales</taxon>
        <taxon>Ignavibacteriaceae</taxon>
        <taxon>Ignavibacterium</taxon>
    </lineage>
</organism>
<comment type="catalytic activity">
    <reaction evidence="8 9">
        <text>a 6-O-methyl-2'-deoxyguanosine in DNA + L-cysteinyl-[protein] = S-methyl-L-cysteinyl-[protein] + a 2'-deoxyguanosine in DNA</text>
        <dbReference type="Rhea" id="RHEA:24000"/>
        <dbReference type="Rhea" id="RHEA-COMP:10131"/>
        <dbReference type="Rhea" id="RHEA-COMP:10132"/>
        <dbReference type="Rhea" id="RHEA-COMP:11367"/>
        <dbReference type="Rhea" id="RHEA-COMP:11368"/>
        <dbReference type="ChEBI" id="CHEBI:29950"/>
        <dbReference type="ChEBI" id="CHEBI:82612"/>
        <dbReference type="ChEBI" id="CHEBI:85445"/>
        <dbReference type="ChEBI" id="CHEBI:85448"/>
        <dbReference type="EC" id="2.1.1.63"/>
    </reaction>
</comment>